<feature type="site" description="Activates thiol group during catalysis" evidence="6">
    <location>
        <position position="177"/>
    </location>
</feature>
<accession>A0A1F5Z611</accession>
<dbReference type="PRINTS" id="PR00078">
    <property type="entry name" value="G3PDHDRGNASE"/>
</dbReference>
<keyword evidence="5" id="KW-0520">NAD</keyword>
<dbReference type="InterPro" id="IPR020830">
    <property type="entry name" value="GlycerAld_3-P_DH_AS"/>
</dbReference>
<evidence type="ECO:0000256" key="7">
    <source>
        <dbReference type="RuleBase" id="RU000397"/>
    </source>
</evidence>
<dbReference type="Gene3D" id="3.40.50.720">
    <property type="entry name" value="NAD(P)-binding Rossmann-like Domain"/>
    <property type="match status" value="1"/>
</dbReference>
<feature type="binding site" evidence="4">
    <location>
        <position position="180"/>
    </location>
    <ligand>
        <name>D-glyceraldehyde 3-phosphate</name>
        <dbReference type="ChEBI" id="CHEBI:59776"/>
    </ligand>
</feature>
<dbReference type="InterPro" id="IPR020829">
    <property type="entry name" value="GlycerAld_3-P_DH_cat"/>
</dbReference>
<keyword evidence="2 8" id="KW-0560">Oxidoreductase</keyword>
<dbReference type="PANTHER" id="PTHR43148">
    <property type="entry name" value="GLYCERALDEHYDE-3-PHOSPHATE DEHYDROGENASE 2"/>
    <property type="match status" value="1"/>
</dbReference>
<organism evidence="10 11">
    <name type="scientific">Candidatus Gottesmanbacteria bacterium RIFCSPHIGHO2_01_FULL_40_15</name>
    <dbReference type="NCBI Taxonomy" id="1798376"/>
    <lineage>
        <taxon>Bacteria</taxon>
        <taxon>Candidatus Gottesmaniibacteriota</taxon>
    </lineage>
</organism>
<evidence type="ECO:0000256" key="6">
    <source>
        <dbReference type="PIRSR" id="PIRSR000149-4"/>
    </source>
</evidence>
<feature type="binding site" evidence="5">
    <location>
        <position position="118"/>
    </location>
    <ligand>
        <name>NAD(+)</name>
        <dbReference type="ChEBI" id="CHEBI:57540"/>
    </ligand>
</feature>
<feature type="active site" description="Nucleophile" evidence="3">
    <location>
        <position position="150"/>
    </location>
</feature>
<evidence type="ECO:0000256" key="5">
    <source>
        <dbReference type="PIRSR" id="PIRSR000149-3"/>
    </source>
</evidence>
<evidence type="ECO:0000259" key="9">
    <source>
        <dbReference type="SMART" id="SM00846"/>
    </source>
</evidence>
<feature type="binding site" evidence="5">
    <location>
        <position position="314"/>
    </location>
    <ligand>
        <name>NAD(+)</name>
        <dbReference type="ChEBI" id="CHEBI:57540"/>
    </ligand>
</feature>
<dbReference type="SMART" id="SM00846">
    <property type="entry name" value="Gp_dh_N"/>
    <property type="match status" value="1"/>
</dbReference>
<name>A0A1F5Z611_9BACT</name>
<dbReference type="AlphaFoldDB" id="A0A1F5Z611"/>
<feature type="binding site" evidence="4">
    <location>
        <position position="232"/>
    </location>
    <ligand>
        <name>D-glyceraldehyde 3-phosphate</name>
        <dbReference type="ChEBI" id="CHEBI:59776"/>
    </ligand>
</feature>
<dbReference type="InterPro" id="IPR036291">
    <property type="entry name" value="NAD(P)-bd_dom_sf"/>
</dbReference>
<evidence type="ECO:0000256" key="2">
    <source>
        <dbReference type="ARBA" id="ARBA00023002"/>
    </source>
</evidence>
<dbReference type="GO" id="GO:0006006">
    <property type="term" value="P:glucose metabolic process"/>
    <property type="evidence" value="ECO:0007669"/>
    <property type="project" value="InterPro"/>
</dbReference>
<dbReference type="Proteomes" id="UP000177354">
    <property type="component" value="Unassembled WGS sequence"/>
</dbReference>
<protein>
    <recommendedName>
        <fullName evidence="8">Glyceraldehyde-3-phosphate dehydrogenase</fullName>
        <ecNumber evidence="8">1.2.1.-</ecNumber>
    </recommendedName>
</protein>
<comment type="similarity">
    <text evidence="1 7">Belongs to the glyceraldehyde-3-phosphate dehydrogenase family.</text>
</comment>
<feature type="binding site" evidence="4">
    <location>
        <begin position="209"/>
        <end position="210"/>
    </location>
    <ligand>
        <name>D-glyceraldehyde 3-phosphate</name>
        <dbReference type="ChEBI" id="CHEBI:59776"/>
    </ligand>
</feature>
<dbReference type="CDD" id="cd18126">
    <property type="entry name" value="GAPDH_I_C"/>
    <property type="match status" value="1"/>
</dbReference>
<dbReference type="SUPFAM" id="SSF51735">
    <property type="entry name" value="NAD(P)-binding Rossmann-fold domains"/>
    <property type="match status" value="1"/>
</dbReference>
<sequence length="335" mass="36824">MKLGISGFGRIGRIASRIILKNNDLKLVAINSLAPVESHAYLLKHDSTYGIFDLEIKAGKNSLFAGSQKIDVFNKKSPGEIPWDRSDAQIIIDATGKFRTQVDLSGHIKGNVKVVVLSAPAKDDMKTLVMGVNHRNFIKGVDKIISNSSCTTNCLANVVSVLHQHFNIEKAFMTTTHAVTDSQNLLDNSHRKEIRLRRSALSSIIPASTGSAKDIVKLFPELEGKISARALRVPVVSVSLINLTALISKKTTKDQINEEYKKASAGKLKGILTVSDEDLVSVDFKGDSFSAVVDINLTEVLDGRLVNLYAWYDNEWGYARRLVDLCLFIGNKSNE</sequence>
<comment type="caution">
    <text evidence="10">The sequence shown here is derived from an EMBL/GenBank/DDBJ whole genome shotgun (WGS) entry which is preliminary data.</text>
</comment>
<evidence type="ECO:0000313" key="10">
    <source>
        <dbReference type="EMBL" id="OGG07805.1"/>
    </source>
</evidence>
<evidence type="ECO:0000256" key="1">
    <source>
        <dbReference type="ARBA" id="ARBA00007406"/>
    </source>
</evidence>
<feature type="domain" description="Glyceraldehyde 3-phosphate dehydrogenase NAD(P) binding" evidence="9">
    <location>
        <begin position="1"/>
        <end position="150"/>
    </location>
</feature>
<dbReference type="GO" id="GO:0016620">
    <property type="term" value="F:oxidoreductase activity, acting on the aldehyde or oxo group of donors, NAD or NADP as acceptor"/>
    <property type="evidence" value="ECO:0007669"/>
    <property type="project" value="InterPro"/>
</dbReference>
<dbReference type="Pfam" id="PF00044">
    <property type="entry name" value="Gp_dh_N"/>
    <property type="match status" value="1"/>
</dbReference>
<evidence type="ECO:0000313" key="11">
    <source>
        <dbReference type="Proteomes" id="UP000177354"/>
    </source>
</evidence>
<dbReference type="PIRSF" id="PIRSF000149">
    <property type="entry name" value="GAP_DH"/>
    <property type="match status" value="1"/>
</dbReference>
<gene>
    <name evidence="10" type="ORF">A2777_02690</name>
</gene>
<dbReference type="InterPro" id="IPR020831">
    <property type="entry name" value="GlycerAld/Erythrose_P_DH"/>
</dbReference>
<dbReference type="CDD" id="cd05214">
    <property type="entry name" value="GAPDH_I_N"/>
    <property type="match status" value="1"/>
</dbReference>
<dbReference type="Pfam" id="PF02800">
    <property type="entry name" value="Gp_dh_C"/>
    <property type="match status" value="1"/>
</dbReference>
<dbReference type="FunFam" id="3.40.50.720:FF:000001">
    <property type="entry name" value="Glyceraldehyde-3-phosphate dehydrogenase"/>
    <property type="match status" value="1"/>
</dbReference>
<proteinExistence type="inferred from homology"/>
<feature type="binding site" evidence="4">
    <location>
        <begin position="149"/>
        <end position="151"/>
    </location>
    <ligand>
        <name>D-glyceraldehyde 3-phosphate</name>
        <dbReference type="ChEBI" id="CHEBI:59776"/>
    </ligand>
</feature>
<evidence type="ECO:0000256" key="4">
    <source>
        <dbReference type="PIRSR" id="PIRSR000149-2"/>
    </source>
</evidence>
<dbReference type="Gene3D" id="3.30.360.10">
    <property type="entry name" value="Dihydrodipicolinate Reductase, domain 2"/>
    <property type="match status" value="1"/>
</dbReference>
<dbReference type="InterPro" id="IPR006424">
    <property type="entry name" value="Glyceraldehyde-3-P_DH_1"/>
</dbReference>
<feature type="binding site" evidence="5">
    <location>
        <begin position="10"/>
        <end position="11"/>
    </location>
    <ligand>
        <name>NAD(+)</name>
        <dbReference type="ChEBI" id="CHEBI:57540"/>
    </ligand>
</feature>
<dbReference type="SUPFAM" id="SSF55347">
    <property type="entry name" value="Glyceraldehyde-3-phosphate dehydrogenase-like, C-terminal domain"/>
    <property type="match status" value="1"/>
</dbReference>
<dbReference type="PROSITE" id="PS00071">
    <property type="entry name" value="GAPDH"/>
    <property type="match status" value="1"/>
</dbReference>
<dbReference type="FunFam" id="3.30.360.10:FF:000002">
    <property type="entry name" value="Glyceraldehyde-3-phosphate dehydrogenase"/>
    <property type="match status" value="1"/>
</dbReference>
<reference evidence="10 11" key="1">
    <citation type="journal article" date="2016" name="Nat. Commun.">
        <title>Thousands of microbial genomes shed light on interconnected biogeochemical processes in an aquifer system.</title>
        <authorList>
            <person name="Anantharaman K."/>
            <person name="Brown C.T."/>
            <person name="Hug L.A."/>
            <person name="Sharon I."/>
            <person name="Castelle C.J."/>
            <person name="Probst A.J."/>
            <person name="Thomas B.C."/>
            <person name="Singh A."/>
            <person name="Wilkins M.J."/>
            <person name="Karaoz U."/>
            <person name="Brodie E.L."/>
            <person name="Williams K.H."/>
            <person name="Hubbard S.S."/>
            <person name="Banfield J.F."/>
        </authorList>
    </citation>
    <scope>NUCLEOTIDE SEQUENCE [LARGE SCALE GENOMIC DNA]</scope>
</reference>
<keyword evidence="5" id="KW-0547">Nucleotide-binding</keyword>
<dbReference type="NCBIfam" id="TIGR01534">
    <property type="entry name" value="GAPDH-I"/>
    <property type="match status" value="1"/>
</dbReference>
<evidence type="ECO:0000256" key="3">
    <source>
        <dbReference type="PIRSR" id="PIRSR000149-1"/>
    </source>
</evidence>
<dbReference type="GO" id="GO:0050661">
    <property type="term" value="F:NADP binding"/>
    <property type="evidence" value="ECO:0007669"/>
    <property type="project" value="InterPro"/>
</dbReference>
<evidence type="ECO:0000256" key="8">
    <source>
        <dbReference type="RuleBase" id="RU361160"/>
    </source>
</evidence>
<dbReference type="EMBL" id="MFJF01000009">
    <property type="protein sequence ID" value="OGG07805.1"/>
    <property type="molecule type" value="Genomic_DNA"/>
</dbReference>
<dbReference type="EC" id="1.2.1.-" evidence="8"/>
<dbReference type="InterPro" id="IPR020828">
    <property type="entry name" value="GlycerAld_3-P_DH_NAD(P)-bd"/>
</dbReference>
<dbReference type="GO" id="GO:0051287">
    <property type="term" value="F:NAD binding"/>
    <property type="evidence" value="ECO:0007669"/>
    <property type="project" value="InterPro"/>
</dbReference>